<dbReference type="GO" id="GO:0004316">
    <property type="term" value="F:3-oxoacyl-[acyl-carrier-protein] reductase (NADPH) activity"/>
    <property type="evidence" value="ECO:0007669"/>
    <property type="project" value="UniProtKB-EC"/>
</dbReference>
<dbReference type="FunFam" id="3.40.50.720:FF:000084">
    <property type="entry name" value="Short-chain dehydrogenase reductase"/>
    <property type="match status" value="1"/>
</dbReference>
<comment type="catalytic activity">
    <reaction evidence="4">
        <text>a (3R)-hydroxyacyl-[ACP] + NADP(+) = a 3-oxoacyl-[ACP] + NADPH + H(+)</text>
        <dbReference type="Rhea" id="RHEA:17397"/>
        <dbReference type="Rhea" id="RHEA-COMP:9916"/>
        <dbReference type="Rhea" id="RHEA-COMP:9945"/>
        <dbReference type="ChEBI" id="CHEBI:15378"/>
        <dbReference type="ChEBI" id="CHEBI:57783"/>
        <dbReference type="ChEBI" id="CHEBI:58349"/>
        <dbReference type="ChEBI" id="CHEBI:78776"/>
        <dbReference type="ChEBI" id="CHEBI:78827"/>
        <dbReference type="EC" id="1.1.1.100"/>
    </reaction>
</comment>
<dbReference type="InterPro" id="IPR050259">
    <property type="entry name" value="SDR"/>
</dbReference>
<evidence type="ECO:0000256" key="3">
    <source>
        <dbReference type="ARBA" id="ARBA00022857"/>
    </source>
</evidence>
<name>A0A8H3C6N5_9AGAM</name>
<dbReference type="SUPFAM" id="SSF51735">
    <property type="entry name" value="NAD(P)-binding Rossmann-fold domains"/>
    <property type="match status" value="1"/>
</dbReference>
<dbReference type="Pfam" id="PF13561">
    <property type="entry name" value="adh_short_C2"/>
    <property type="match status" value="1"/>
</dbReference>
<comment type="similarity">
    <text evidence="1">Belongs to the short-chain dehydrogenases/reductases (SDR) family.</text>
</comment>
<sequence>MPGERTWGSKPSVAIVTGAAQGLGKAIALKLASEGYSVVVSDLPAKEEQLASVVQQIKEIHSSHHQNKSLSALEITCDVTAEDRVDNLVNTTVAELGRLDVMVANAGIAKLAPLLELTTEAIDSTHAVNVKGVFYCYRAAARAMIPSGGGRIIGACSVAGKLPVPYFGAYCMAKYAVRGLTHTAAQEWATHGITVNAYAPAIIDTDMSKYDERAAIGIKALETVATHKKSTPEQIAGLVAFLVSPAAANITGQCISVDGGWNVD</sequence>
<dbReference type="GO" id="GO:0032787">
    <property type="term" value="P:monocarboxylic acid metabolic process"/>
    <property type="evidence" value="ECO:0007669"/>
    <property type="project" value="UniProtKB-ARBA"/>
</dbReference>
<evidence type="ECO:0000313" key="6">
    <source>
        <dbReference type="EMBL" id="CAE6504607.1"/>
    </source>
</evidence>
<dbReference type="PROSITE" id="PS00061">
    <property type="entry name" value="ADH_SHORT"/>
    <property type="match status" value="1"/>
</dbReference>
<evidence type="ECO:0000256" key="1">
    <source>
        <dbReference type="ARBA" id="ARBA00006484"/>
    </source>
</evidence>
<dbReference type="PANTHER" id="PTHR42879">
    <property type="entry name" value="3-OXOACYL-(ACYL-CARRIER-PROTEIN) REDUCTASE"/>
    <property type="match status" value="1"/>
</dbReference>
<gene>
    <name evidence="6" type="ORF">RDB_LOCUS158076</name>
    <name evidence="5" type="ORF">RDB_LOCUS90911</name>
</gene>
<protein>
    <recommendedName>
        <fullName evidence="2">3-oxoacyl-[acyl-carrier-protein] reductase</fullName>
        <ecNumber evidence="2">1.1.1.100</ecNumber>
    </recommendedName>
</protein>
<dbReference type="EMBL" id="CAJMWY010001839">
    <property type="protein sequence ID" value="CAE6476299.1"/>
    <property type="molecule type" value="Genomic_DNA"/>
</dbReference>
<dbReference type="InterPro" id="IPR002347">
    <property type="entry name" value="SDR_fam"/>
</dbReference>
<dbReference type="AlphaFoldDB" id="A0A8H3C6N5"/>
<organism evidence="5 7">
    <name type="scientific">Rhizoctonia solani</name>
    <dbReference type="NCBI Taxonomy" id="456999"/>
    <lineage>
        <taxon>Eukaryota</taxon>
        <taxon>Fungi</taxon>
        <taxon>Dikarya</taxon>
        <taxon>Basidiomycota</taxon>
        <taxon>Agaricomycotina</taxon>
        <taxon>Agaricomycetes</taxon>
        <taxon>Cantharellales</taxon>
        <taxon>Ceratobasidiaceae</taxon>
        <taxon>Rhizoctonia</taxon>
    </lineage>
</organism>
<evidence type="ECO:0000313" key="5">
    <source>
        <dbReference type="EMBL" id="CAE6476299.1"/>
    </source>
</evidence>
<proteinExistence type="inferred from homology"/>
<dbReference type="PRINTS" id="PR00081">
    <property type="entry name" value="GDHRDH"/>
</dbReference>
<dbReference type="InterPro" id="IPR036291">
    <property type="entry name" value="NAD(P)-bd_dom_sf"/>
</dbReference>
<dbReference type="Gene3D" id="3.40.50.720">
    <property type="entry name" value="NAD(P)-binding Rossmann-like Domain"/>
    <property type="match status" value="1"/>
</dbReference>
<dbReference type="PANTHER" id="PTHR42879:SF2">
    <property type="entry name" value="3-OXOACYL-[ACYL-CARRIER-PROTEIN] REDUCTASE FABG"/>
    <property type="match status" value="1"/>
</dbReference>
<dbReference type="InterPro" id="IPR020904">
    <property type="entry name" value="Sc_DH/Rdtase_CS"/>
</dbReference>
<keyword evidence="3" id="KW-0521">NADP</keyword>
<dbReference type="EMBL" id="CAJMWX010001762">
    <property type="protein sequence ID" value="CAE6504607.1"/>
    <property type="molecule type" value="Genomic_DNA"/>
</dbReference>
<reference evidence="5" key="1">
    <citation type="submission" date="2021-01" db="EMBL/GenBank/DDBJ databases">
        <authorList>
            <person name="Kaushik A."/>
        </authorList>
    </citation>
    <scope>NUCLEOTIDE SEQUENCE</scope>
    <source>
        <strain evidence="6">AG4-R118</strain>
        <strain evidence="5">AG4-RS23</strain>
    </source>
</reference>
<dbReference type="Proteomes" id="UP000663861">
    <property type="component" value="Unassembled WGS sequence"/>
</dbReference>
<evidence type="ECO:0000256" key="4">
    <source>
        <dbReference type="ARBA" id="ARBA00048508"/>
    </source>
</evidence>
<evidence type="ECO:0000313" key="7">
    <source>
        <dbReference type="Proteomes" id="UP000663861"/>
    </source>
</evidence>
<dbReference type="PRINTS" id="PR00080">
    <property type="entry name" value="SDRFAMILY"/>
</dbReference>
<dbReference type="OrthoDB" id="267323at2759"/>
<evidence type="ECO:0000256" key="2">
    <source>
        <dbReference type="ARBA" id="ARBA00012948"/>
    </source>
</evidence>
<dbReference type="EC" id="1.1.1.100" evidence="2"/>
<dbReference type="Proteomes" id="UP000663888">
    <property type="component" value="Unassembled WGS sequence"/>
</dbReference>
<accession>A0A8H3C6N5</accession>
<comment type="caution">
    <text evidence="5">The sequence shown here is derived from an EMBL/GenBank/DDBJ whole genome shotgun (WGS) entry which is preliminary data.</text>
</comment>